<dbReference type="PANTHER" id="PTHR46124">
    <property type="entry name" value="D-AMINOACYL-TRNA DEACYLASE"/>
    <property type="match status" value="1"/>
</dbReference>
<dbReference type="PATRIC" id="fig|172049.5.peg.1489"/>
<feature type="binding site" evidence="3">
    <location>
        <position position="12"/>
    </location>
    <ligand>
        <name>a divalent metal cation</name>
        <dbReference type="ChEBI" id="CHEBI:60240"/>
        <label>1</label>
    </ligand>
</feature>
<dbReference type="CDD" id="cd01310">
    <property type="entry name" value="TatD_DNAse"/>
    <property type="match status" value="1"/>
</dbReference>
<dbReference type="PANTHER" id="PTHR46124:SF2">
    <property type="entry name" value="D-AMINOACYL-TRNA DEACYLASE"/>
    <property type="match status" value="1"/>
</dbReference>
<dbReference type="InterPro" id="IPR018228">
    <property type="entry name" value="DNase_TatD-rel_CS"/>
</dbReference>
<dbReference type="EMBL" id="LGFD01000010">
    <property type="protein sequence ID" value="KUK17989.1"/>
    <property type="molecule type" value="Genomic_DNA"/>
</dbReference>
<dbReference type="PROSITE" id="PS01091">
    <property type="entry name" value="TATD_3"/>
    <property type="match status" value="1"/>
</dbReference>
<dbReference type="InterPro" id="IPR015991">
    <property type="entry name" value="TatD/YcfH-like"/>
</dbReference>
<dbReference type="PIRSF" id="PIRSF005902">
    <property type="entry name" value="DNase_TatD"/>
    <property type="match status" value="1"/>
</dbReference>
<comment type="caution">
    <text evidence="4">The sequence shown here is derived from an EMBL/GenBank/DDBJ whole genome shotgun (WGS) entry which is preliminary data.</text>
</comment>
<dbReference type="GO" id="GO:0016788">
    <property type="term" value="F:hydrolase activity, acting on ester bonds"/>
    <property type="evidence" value="ECO:0007669"/>
    <property type="project" value="InterPro"/>
</dbReference>
<dbReference type="InterPro" id="IPR001130">
    <property type="entry name" value="TatD-like"/>
</dbReference>
<dbReference type="AlphaFoldDB" id="A0A101EMP7"/>
<dbReference type="Gene3D" id="3.20.20.140">
    <property type="entry name" value="Metal-dependent hydrolases"/>
    <property type="match status" value="1"/>
</dbReference>
<feature type="binding site" evidence="3">
    <location>
        <position position="160"/>
    </location>
    <ligand>
        <name>a divalent metal cation</name>
        <dbReference type="ChEBI" id="CHEBI:60240"/>
        <label>2</label>
    </ligand>
</feature>
<gene>
    <name evidence="4" type="ORF">XD54_0716</name>
</gene>
<dbReference type="OMA" id="HTHLDMQ"/>
<reference evidence="5" key="1">
    <citation type="journal article" date="2015" name="MBio">
        <title>Genome-Resolved Metagenomic Analysis Reveals Roles for Candidate Phyla and Other Microbial Community Members in Biogeochemical Transformations in Oil Reservoirs.</title>
        <authorList>
            <person name="Hu P."/>
            <person name="Tom L."/>
            <person name="Singh A."/>
            <person name="Thomas B.C."/>
            <person name="Baker B.J."/>
            <person name="Piceno Y.M."/>
            <person name="Andersen G.L."/>
            <person name="Banfield J.F."/>
        </authorList>
    </citation>
    <scope>NUCLEOTIDE SEQUENCE [LARGE SCALE GENOMIC DNA]</scope>
</reference>
<dbReference type="NCBIfam" id="TIGR00010">
    <property type="entry name" value="YchF/TatD family DNA exonuclease"/>
    <property type="match status" value="1"/>
</dbReference>
<feature type="binding site" evidence="3">
    <location>
        <position position="208"/>
    </location>
    <ligand>
        <name>a divalent metal cation</name>
        <dbReference type="ChEBI" id="CHEBI:60240"/>
        <label>1</label>
    </ligand>
</feature>
<organism evidence="4 5">
    <name type="scientific">Thermococcus sibiricus</name>
    <dbReference type="NCBI Taxonomy" id="172049"/>
    <lineage>
        <taxon>Archaea</taxon>
        <taxon>Methanobacteriati</taxon>
        <taxon>Methanobacteriota</taxon>
        <taxon>Thermococci</taxon>
        <taxon>Thermococcales</taxon>
        <taxon>Thermococcaceae</taxon>
        <taxon>Thermococcus</taxon>
    </lineage>
</organism>
<keyword evidence="2" id="KW-0378">Hydrolase</keyword>
<keyword evidence="1 3" id="KW-0479">Metal-binding</keyword>
<evidence type="ECO:0000256" key="2">
    <source>
        <dbReference type="ARBA" id="ARBA00022801"/>
    </source>
</evidence>
<accession>A0A101EMP7</accession>
<dbReference type="Pfam" id="PF01026">
    <property type="entry name" value="TatD_DNase"/>
    <property type="match status" value="1"/>
</dbReference>
<dbReference type="InterPro" id="IPR032466">
    <property type="entry name" value="Metal_Hydrolase"/>
</dbReference>
<evidence type="ECO:0000256" key="1">
    <source>
        <dbReference type="ARBA" id="ARBA00022723"/>
    </source>
</evidence>
<dbReference type="SUPFAM" id="SSF51556">
    <property type="entry name" value="Metallo-dependent hydrolases"/>
    <property type="match status" value="1"/>
</dbReference>
<evidence type="ECO:0000313" key="4">
    <source>
        <dbReference type="EMBL" id="KUK17989.1"/>
    </source>
</evidence>
<feature type="binding site" evidence="3">
    <location>
        <position position="138"/>
    </location>
    <ligand>
        <name>a divalent metal cation</name>
        <dbReference type="ChEBI" id="CHEBI:60240"/>
        <label>2</label>
    </ligand>
</feature>
<feature type="binding site" evidence="3">
    <location>
        <position position="100"/>
    </location>
    <ligand>
        <name>a divalent metal cation</name>
        <dbReference type="ChEBI" id="CHEBI:60240"/>
        <label>1</label>
    </ligand>
</feature>
<name>A0A101EMP7_9EURY</name>
<evidence type="ECO:0000256" key="3">
    <source>
        <dbReference type="PIRSR" id="PIRSR005902-1"/>
    </source>
</evidence>
<evidence type="ECO:0000313" key="5">
    <source>
        <dbReference type="Proteomes" id="UP000053911"/>
    </source>
</evidence>
<feature type="binding site" evidence="3">
    <location>
        <position position="14"/>
    </location>
    <ligand>
        <name>a divalent metal cation</name>
        <dbReference type="ChEBI" id="CHEBI:60240"/>
        <label>1</label>
    </ligand>
</feature>
<dbReference type="GO" id="GO:0004536">
    <property type="term" value="F:DNA nuclease activity"/>
    <property type="evidence" value="ECO:0007669"/>
    <property type="project" value="InterPro"/>
</dbReference>
<dbReference type="GO" id="GO:0046872">
    <property type="term" value="F:metal ion binding"/>
    <property type="evidence" value="ECO:0007669"/>
    <property type="project" value="UniProtKB-KW"/>
</dbReference>
<dbReference type="Proteomes" id="UP000053911">
    <property type="component" value="Unassembled WGS sequence"/>
</dbReference>
<proteinExistence type="predicted"/>
<sequence length="260" mass="29665">MALGGQKMIDAHAHVEMFKKNVPLIVEESKKELKAIVDSITEYRKFRVWKSWELLEPYFGFIFPTLGFAPNEAKRGNWERVKKVEEFIWAKKDEIVAIGEIGLDYYYAGTEKERENQKAIFDHFLTLAEDLNLPVVIHARDAEREAFEMVQRKGLVAYFHSYSGDVETAKEIVENSHLVGINTGVTFIPEVETVAKVLDIENILVETDAPYMSPFKGEKNKPTYVRVAVEKIAAIKGVGVEEVESVTDKNTLMFFGIDLR</sequence>
<protein>
    <submittedName>
        <fullName evidence="4">TatD-related deoxyribonuclease</fullName>
    </submittedName>
</protein>